<evidence type="ECO:0000256" key="1">
    <source>
        <dbReference type="SAM" id="Phobius"/>
    </source>
</evidence>
<protein>
    <submittedName>
        <fullName evidence="2">Uncharacterized protein</fullName>
    </submittedName>
</protein>
<accession>A0A4C1WSQ7</accession>
<keyword evidence="1" id="KW-1133">Transmembrane helix</keyword>
<gene>
    <name evidence="2" type="ORF">EVAR_96777_1</name>
</gene>
<keyword evidence="1" id="KW-0472">Membrane</keyword>
<evidence type="ECO:0000313" key="3">
    <source>
        <dbReference type="Proteomes" id="UP000299102"/>
    </source>
</evidence>
<comment type="caution">
    <text evidence="2">The sequence shown here is derived from an EMBL/GenBank/DDBJ whole genome shotgun (WGS) entry which is preliminary data.</text>
</comment>
<feature type="transmembrane region" description="Helical" evidence="1">
    <location>
        <begin position="87"/>
        <end position="108"/>
    </location>
</feature>
<proteinExistence type="predicted"/>
<dbReference type="EMBL" id="BGZK01000635">
    <property type="protein sequence ID" value="GBP53870.1"/>
    <property type="molecule type" value="Genomic_DNA"/>
</dbReference>
<keyword evidence="3" id="KW-1185">Reference proteome</keyword>
<name>A0A4C1WSQ7_EUMVA</name>
<dbReference type="Proteomes" id="UP000299102">
    <property type="component" value="Unassembled WGS sequence"/>
</dbReference>
<sequence length="167" mass="17585">MLPLNYTKRRYILGKSTLLSTITACLKFIELSGGSVVKSIVTNQEALGSVLITDELTFIFSPIKPLVSWLEEQGGVRRCEGRLGRGMRAAPAALALGALALLAAGAAQDTDTPLPFGSQVQTQAFVMIAAAGSALPLCSGRASTNTGVCHDRCRKVPPCHSAMLRPS</sequence>
<feature type="transmembrane region" description="Helical" evidence="1">
    <location>
        <begin position="120"/>
        <end position="138"/>
    </location>
</feature>
<organism evidence="2 3">
    <name type="scientific">Eumeta variegata</name>
    <name type="common">Bagworm moth</name>
    <name type="synonym">Eumeta japonica</name>
    <dbReference type="NCBI Taxonomy" id="151549"/>
    <lineage>
        <taxon>Eukaryota</taxon>
        <taxon>Metazoa</taxon>
        <taxon>Ecdysozoa</taxon>
        <taxon>Arthropoda</taxon>
        <taxon>Hexapoda</taxon>
        <taxon>Insecta</taxon>
        <taxon>Pterygota</taxon>
        <taxon>Neoptera</taxon>
        <taxon>Endopterygota</taxon>
        <taxon>Lepidoptera</taxon>
        <taxon>Glossata</taxon>
        <taxon>Ditrysia</taxon>
        <taxon>Tineoidea</taxon>
        <taxon>Psychidae</taxon>
        <taxon>Oiketicinae</taxon>
        <taxon>Eumeta</taxon>
    </lineage>
</organism>
<evidence type="ECO:0000313" key="2">
    <source>
        <dbReference type="EMBL" id="GBP53870.1"/>
    </source>
</evidence>
<keyword evidence="1" id="KW-0812">Transmembrane</keyword>
<dbReference type="AlphaFoldDB" id="A0A4C1WSQ7"/>
<reference evidence="2 3" key="1">
    <citation type="journal article" date="2019" name="Commun. Biol.">
        <title>The bagworm genome reveals a unique fibroin gene that provides high tensile strength.</title>
        <authorList>
            <person name="Kono N."/>
            <person name="Nakamura H."/>
            <person name="Ohtoshi R."/>
            <person name="Tomita M."/>
            <person name="Numata K."/>
            <person name="Arakawa K."/>
        </authorList>
    </citation>
    <scope>NUCLEOTIDE SEQUENCE [LARGE SCALE GENOMIC DNA]</scope>
</reference>